<feature type="compositionally biased region" description="Basic and acidic residues" evidence="10">
    <location>
        <begin position="836"/>
        <end position="850"/>
    </location>
</feature>
<evidence type="ECO:0000313" key="14">
    <source>
        <dbReference type="EMBL" id="KAG2626750.1"/>
    </source>
</evidence>
<evidence type="ECO:0000256" key="11">
    <source>
        <dbReference type="SAM" id="Phobius"/>
    </source>
</evidence>
<evidence type="ECO:0000259" key="13">
    <source>
        <dbReference type="PROSITE" id="PS50011"/>
    </source>
</evidence>
<dbReference type="Proteomes" id="UP000823388">
    <property type="component" value="Chromosome 3K"/>
</dbReference>
<evidence type="ECO:0000256" key="1">
    <source>
        <dbReference type="ARBA" id="ARBA00004162"/>
    </source>
</evidence>
<feature type="compositionally biased region" description="Basic and acidic residues" evidence="10">
    <location>
        <begin position="724"/>
        <end position="733"/>
    </location>
</feature>
<feature type="domain" description="Protein kinase" evidence="13">
    <location>
        <begin position="531"/>
        <end position="886"/>
    </location>
</feature>
<dbReference type="PANTHER" id="PTHR45974:SF229">
    <property type="entry name" value="OS05G0486100 PROTEIN"/>
    <property type="match status" value="1"/>
</dbReference>
<dbReference type="Gene3D" id="3.30.200.20">
    <property type="entry name" value="Phosphorylase Kinase, domain 1"/>
    <property type="match status" value="1"/>
</dbReference>
<keyword evidence="9" id="KW-0067">ATP-binding</keyword>
<dbReference type="Gene3D" id="3.80.10.10">
    <property type="entry name" value="Ribonuclease Inhibitor"/>
    <property type="match status" value="4"/>
</dbReference>
<name>A0A8T0UVB5_PANVG</name>
<dbReference type="InterPro" id="IPR055414">
    <property type="entry name" value="LRR_R13L4/SHOC2-like"/>
</dbReference>
<evidence type="ECO:0000256" key="5">
    <source>
        <dbReference type="ARBA" id="ARBA00022737"/>
    </source>
</evidence>
<dbReference type="AlphaFoldDB" id="A0A8T0UVB5"/>
<dbReference type="EMBL" id="CM029041">
    <property type="protein sequence ID" value="KAG2626750.1"/>
    <property type="molecule type" value="Genomic_DNA"/>
</dbReference>
<feature type="compositionally biased region" description="Basic residues" evidence="10">
    <location>
        <begin position="712"/>
        <end position="723"/>
    </location>
</feature>
<evidence type="ECO:0000313" key="15">
    <source>
        <dbReference type="Proteomes" id="UP000823388"/>
    </source>
</evidence>
<dbReference type="GO" id="GO:0005886">
    <property type="term" value="C:plasma membrane"/>
    <property type="evidence" value="ECO:0007669"/>
    <property type="project" value="UniProtKB-SubCell"/>
</dbReference>
<keyword evidence="2" id="KW-0433">Leucine-rich repeat</keyword>
<protein>
    <recommendedName>
        <fullName evidence="13">Protein kinase domain-containing protein</fullName>
    </recommendedName>
</protein>
<dbReference type="GO" id="GO:0005524">
    <property type="term" value="F:ATP binding"/>
    <property type="evidence" value="ECO:0007669"/>
    <property type="project" value="UniProtKB-UniRule"/>
</dbReference>
<dbReference type="PROSITE" id="PS50011">
    <property type="entry name" value="PROTEIN_KINASE_DOM"/>
    <property type="match status" value="1"/>
</dbReference>
<keyword evidence="15" id="KW-1185">Reference proteome</keyword>
<gene>
    <name evidence="14" type="ORF">PVAP13_3KG376921</name>
</gene>
<dbReference type="Pfam" id="PF23598">
    <property type="entry name" value="LRR_14"/>
    <property type="match status" value="1"/>
</dbReference>
<evidence type="ECO:0000256" key="4">
    <source>
        <dbReference type="ARBA" id="ARBA00022729"/>
    </source>
</evidence>
<dbReference type="GO" id="GO:0004674">
    <property type="term" value="F:protein serine/threonine kinase activity"/>
    <property type="evidence" value="ECO:0007669"/>
    <property type="project" value="UniProtKB-EC"/>
</dbReference>
<feature type="transmembrane region" description="Helical" evidence="11">
    <location>
        <begin position="457"/>
        <end position="480"/>
    </location>
</feature>
<evidence type="ECO:0000256" key="6">
    <source>
        <dbReference type="ARBA" id="ARBA00022989"/>
    </source>
</evidence>
<comment type="subcellular location">
    <subcellularLocation>
        <location evidence="1">Cell membrane</location>
        <topology evidence="1">Single-pass membrane protein</topology>
    </subcellularLocation>
</comment>
<dbReference type="PANTHER" id="PTHR45974">
    <property type="entry name" value="RECEPTOR-LIKE PROTEIN 55"/>
    <property type="match status" value="1"/>
</dbReference>
<dbReference type="FunFam" id="3.80.10.10:FF:000041">
    <property type="entry name" value="LRR receptor-like serine/threonine-protein kinase ERECTA"/>
    <property type="match status" value="2"/>
</dbReference>
<feature type="region of interest" description="Disordered" evidence="10">
    <location>
        <begin position="760"/>
        <end position="853"/>
    </location>
</feature>
<dbReference type="Pfam" id="PF07714">
    <property type="entry name" value="PK_Tyr_Ser-Thr"/>
    <property type="match status" value="1"/>
</dbReference>
<keyword evidence="4 12" id="KW-0732">Signal</keyword>
<feature type="compositionally biased region" description="Gly residues" evidence="10">
    <location>
        <begin position="826"/>
        <end position="835"/>
    </location>
</feature>
<proteinExistence type="predicted"/>
<feature type="signal peptide" evidence="12">
    <location>
        <begin position="1"/>
        <end position="26"/>
    </location>
</feature>
<dbReference type="PROSITE" id="PS00107">
    <property type="entry name" value="PROTEIN_KINASE_ATP"/>
    <property type="match status" value="1"/>
</dbReference>
<keyword evidence="3 11" id="KW-0812">Transmembrane</keyword>
<dbReference type="SUPFAM" id="SSF52058">
    <property type="entry name" value="L domain-like"/>
    <property type="match status" value="1"/>
</dbReference>
<comment type="caution">
    <text evidence="14">The sequence shown here is derived from an EMBL/GenBank/DDBJ whole genome shotgun (WGS) entry which is preliminary data.</text>
</comment>
<keyword evidence="7 11" id="KW-0472">Membrane</keyword>
<dbReference type="InterPro" id="IPR001245">
    <property type="entry name" value="Ser-Thr/Tyr_kinase_cat_dom"/>
</dbReference>
<organism evidence="14 15">
    <name type="scientific">Panicum virgatum</name>
    <name type="common">Blackwell switchgrass</name>
    <dbReference type="NCBI Taxonomy" id="38727"/>
    <lineage>
        <taxon>Eukaryota</taxon>
        <taxon>Viridiplantae</taxon>
        <taxon>Streptophyta</taxon>
        <taxon>Embryophyta</taxon>
        <taxon>Tracheophyta</taxon>
        <taxon>Spermatophyta</taxon>
        <taxon>Magnoliopsida</taxon>
        <taxon>Liliopsida</taxon>
        <taxon>Poales</taxon>
        <taxon>Poaceae</taxon>
        <taxon>PACMAD clade</taxon>
        <taxon>Panicoideae</taxon>
        <taxon>Panicodae</taxon>
        <taxon>Paniceae</taxon>
        <taxon>Panicinae</taxon>
        <taxon>Panicum</taxon>
        <taxon>Panicum sect. Hiantes</taxon>
    </lineage>
</organism>
<keyword evidence="9" id="KW-0547">Nucleotide-binding</keyword>
<evidence type="ECO:0000256" key="10">
    <source>
        <dbReference type="SAM" id="MobiDB-lite"/>
    </source>
</evidence>
<evidence type="ECO:0000256" key="2">
    <source>
        <dbReference type="ARBA" id="ARBA00022614"/>
    </source>
</evidence>
<dbReference type="InterPro" id="IPR032675">
    <property type="entry name" value="LRR_dom_sf"/>
</dbReference>
<evidence type="ECO:0000256" key="7">
    <source>
        <dbReference type="ARBA" id="ARBA00023136"/>
    </source>
</evidence>
<feature type="region of interest" description="Disordered" evidence="10">
    <location>
        <begin position="668"/>
        <end position="742"/>
    </location>
</feature>
<accession>A0A8T0UVB5</accession>
<dbReference type="PROSITE" id="PS51450">
    <property type="entry name" value="LRR"/>
    <property type="match status" value="1"/>
</dbReference>
<feature type="compositionally biased region" description="Basic residues" evidence="10">
    <location>
        <begin position="778"/>
        <end position="793"/>
    </location>
</feature>
<evidence type="ECO:0000256" key="9">
    <source>
        <dbReference type="PROSITE-ProRule" id="PRU10141"/>
    </source>
</evidence>
<keyword evidence="5" id="KW-0677">Repeat</keyword>
<evidence type="ECO:0000256" key="8">
    <source>
        <dbReference type="ARBA" id="ARBA00023180"/>
    </source>
</evidence>
<feature type="compositionally biased region" description="Low complexity" evidence="10">
    <location>
        <begin position="811"/>
        <end position="822"/>
    </location>
</feature>
<reference evidence="14" key="1">
    <citation type="submission" date="2020-05" db="EMBL/GenBank/DDBJ databases">
        <title>WGS assembly of Panicum virgatum.</title>
        <authorList>
            <person name="Lovell J.T."/>
            <person name="Jenkins J."/>
            <person name="Shu S."/>
            <person name="Juenger T.E."/>
            <person name="Schmutz J."/>
        </authorList>
    </citation>
    <scope>NUCLEOTIDE SEQUENCE</scope>
    <source>
        <strain evidence="14">AP13</strain>
    </source>
</reference>
<feature type="binding site" evidence="9">
    <location>
        <position position="559"/>
    </location>
    <ligand>
        <name>ATP</name>
        <dbReference type="ChEBI" id="CHEBI:30616"/>
    </ligand>
</feature>
<feature type="chain" id="PRO_5035812092" description="Protein kinase domain-containing protein" evidence="12">
    <location>
        <begin position="27"/>
        <end position="934"/>
    </location>
</feature>
<feature type="compositionally biased region" description="Basic and acidic residues" evidence="10">
    <location>
        <begin position="668"/>
        <end position="678"/>
    </location>
</feature>
<dbReference type="InterPro" id="IPR011009">
    <property type="entry name" value="Kinase-like_dom_sf"/>
</dbReference>
<dbReference type="InterPro" id="IPR001611">
    <property type="entry name" value="Leu-rich_rpt"/>
</dbReference>
<keyword evidence="6 11" id="KW-1133">Transmembrane helix</keyword>
<sequence>MPASIGSLSELSILILAGCSFTGSIPQELGNLKQLTFLALNSNKFTGKIPASLGLLTNLNWFDLADNQLTGSIPISTATTPGLDLLTKTQHFHFNKNQLSGTLTGLFNSNMTLIHILFDSNQFTGPIPAELGGITTLQVLRLDRNGFAGAVPPSLSSLVNLNELNLASNRLTGSLPDLSSMTKLNVVDLSNNTFNASVAPDWFTTLTSLTSMSITGGQLTGEVPKDLFRLPQLQQVVLSNNAFSGTLEITGSISKQLQAINLMNNRIIAGNITTSYNKTLVLFGNPVCVDPDFPRKSFCSMQQENMIAYTTSLSKCSSQASCSNDQSLNPANCGCAYPYTGKMVFRAPFFTDLTNSDTFQQLETSLTTQLSLRDGSVFLSNIHFDSDNYLQAQVKLFPSSGLSFNVSDLIRIGFDLSNQTYKPPKNFGPYFFIADPYAPLAGASSPGGKKSKISTGAIAGIAVAGGLLVIALIAMVLFALRQKRRANEAVTGRTDPFASWGVSQKDSGGAPQLKGARNFSFTELRNCTNNFADTHEIGSGGYGKVYKGTLVDGTRVAIKRAERGSMQGVVEFKNEIELLSRVHHRNLVSLIGFCYEQGEQMLVYEYVSNGTLRENLLGNSRFDKNIPPTQHCQRFAISCAIKAIIISRFNLRMFTDVCSERDVPGLEEKAQDRARVGEGARLPSRARRPADHPPGRQVHQHPPRRPPQGQGRRLRPLQARRRHAEGPRLHSSERNTGLLGPGVLHDAAAVGEERRVQLWGGDAGAGERAAADRERQVHRARGPAGHRPHRPRPLRPAAAPGPGDPGLGTHGRVPAVRAAGDAVRGRVGGGAAGHGRGGEGDRGHAAERGVRGRRGQLRGLVRQRVRRRGRRRARAPLRRRRDHERVVRGQRVRLHALLRGQAQVEINIQGCRSCFFFFFRAQQPPAILFAAACG</sequence>
<dbReference type="SUPFAM" id="SSF56112">
    <property type="entry name" value="Protein kinase-like (PK-like)"/>
    <property type="match status" value="1"/>
</dbReference>
<keyword evidence="8" id="KW-0325">Glycoprotein</keyword>
<dbReference type="InterPro" id="IPR000719">
    <property type="entry name" value="Prot_kinase_dom"/>
</dbReference>
<evidence type="ECO:0000256" key="12">
    <source>
        <dbReference type="SAM" id="SignalP"/>
    </source>
</evidence>
<dbReference type="InterPro" id="IPR017441">
    <property type="entry name" value="Protein_kinase_ATP_BS"/>
</dbReference>
<evidence type="ECO:0000256" key="3">
    <source>
        <dbReference type="ARBA" id="ARBA00022692"/>
    </source>
</evidence>
<dbReference type="FunFam" id="3.30.200.20:FF:000328">
    <property type="entry name" value="Leucine-rich repeat protein kinase family protein"/>
    <property type="match status" value="1"/>
</dbReference>